<dbReference type="EMBL" id="BKCJ011273044">
    <property type="protein sequence ID" value="GFD13522.1"/>
    <property type="molecule type" value="Genomic_DNA"/>
</dbReference>
<comment type="caution">
    <text evidence="1">The sequence shown here is derived from an EMBL/GenBank/DDBJ whole genome shotgun (WGS) entry which is preliminary data.</text>
</comment>
<organism evidence="1">
    <name type="scientific">Tanacetum cinerariifolium</name>
    <name type="common">Dalmatian daisy</name>
    <name type="synonym">Chrysanthemum cinerariifolium</name>
    <dbReference type="NCBI Taxonomy" id="118510"/>
    <lineage>
        <taxon>Eukaryota</taxon>
        <taxon>Viridiplantae</taxon>
        <taxon>Streptophyta</taxon>
        <taxon>Embryophyta</taxon>
        <taxon>Tracheophyta</taxon>
        <taxon>Spermatophyta</taxon>
        <taxon>Magnoliopsida</taxon>
        <taxon>eudicotyledons</taxon>
        <taxon>Gunneridae</taxon>
        <taxon>Pentapetalae</taxon>
        <taxon>asterids</taxon>
        <taxon>campanulids</taxon>
        <taxon>Asterales</taxon>
        <taxon>Asteraceae</taxon>
        <taxon>Asteroideae</taxon>
        <taxon>Anthemideae</taxon>
        <taxon>Anthemidinae</taxon>
        <taxon>Tanacetum</taxon>
    </lineage>
</organism>
<reference evidence="1" key="1">
    <citation type="journal article" date="2019" name="Sci. Rep.">
        <title>Draft genome of Tanacetum cinerariifolium, the natural source of mosquito coil.</title>
        <authorList>
            <person name="Yamashiro T."/>
            <person name="Shiraishi A."/>
            <person name="Satake H."/>
            <person name="Nakayama K."/>
        </authorList>
    </citation>
    <scope>NUCLEOTIDE SEQUENCE</scope>
</reference>
<sequence length="68" mass="7850">MATLGELLNEPVEETVDRLENKWWQYDVDNWAGVTYDGEGNIVSVREENGNWSPFQIQEVAANHDQEL</sequence>
<feature type="non-terminal residue" evidence="1">
    <location>
        <position position="68"/>
    </location>
</feature>
<evidence type="ECO:0000313" key="1">
    <source>
        <dbReference type="EMBL" id="GFD13522.1"/>
    </source>
</evidence>
<protein>
    <submittedName>
        <fullName evidence="1">Uncharacterized protein</fullName>
    </submittedName>
</protein>
<accession>A0A699TRT8</accession>
<proteinExistence type="predicted"/>
<name>A0A699TRT8_TANCI</name>
<dbReference type="AlphaFoldDB" id="A0A699TRT8"/>
<gene>
    <name evidence="1" type="ORF">Tci_885491</name>
</gene>